<feature type="transmembrane region" description="Helical" evidence="1">
    <location>
        <begin position="61"/>
        <end position="84"/>
    </location>
</feature>
<dbReference type="EMBL" id="KV878898">
    <property type="protein sequence ID" value="OJJ83735.1"/>
    <property type="molecule type" value="Genomic_DNA"/>
</dbReference>
<dbReference type="RefSeq" id="XP_022400433.1">
    <property type="nucleotide sequence ID" value="XM_022544600.1"/>
</dbReference>
<keyword evidence="1" id="KW-1133">Transmembrane helix</keyword>
<feature type="transmembrane region" description="Helical" evidence="1">
    <location>
        <begin position="96"/>
        <end position="114"/>
    </location>
</feature>
<dbReference type="AlphaFoldDB" id="A0A1L9VIN1"/>
<sequence>MTDMAAMADLTVYNLPTSPPNWDRVWVFYIAFCTTWTALLLAGMIFCLVNRHNPILRVRGLSLSFPAITLLHVYWILGQITYLIGGIMHMVLVYDIQYFGMGVYFPLGIALFHASNHCFLHIAKLQKQFVHPELQTQCGCNSADSSWICRLRNLQYMAKISLFVGIGMVFQVY</sequence>
<dbReference type="GeneID" id="34460861"/>
<gene>
    <name evidence="2" type="ORF">ASPGLDRAFT_35760</name>
</gene>
<dbReference type="Proteomes" id="UP000184300">
    <property type="component" value="Unassembled WGS sequence"/>
</dbReference>
<protein>
    <submittedName>
        <fullName evidence="2">Uncharacterized protein</fullName>
    </submittedName>
</protein>
<keyword evidence="1" id="KW-0472">Membrane</keyword>
<evidence type="ECO:0000256" key="1">
    <source>
        <dbReference type="SAM" id="Phobius"/>
    </source>
</evidence>
<dbReference type="OrthoDB" id="5313079at2759"/>
<feature type="transmembrane region" description="Helical" evidence="1">
    <location>
        <begin position="26"/>
        <end position="49"/>
    </location>
</feature>
<name>A0A1L9VIN1_ASPGL</name>
<evidence type="ECO:0000313" key="2">
    <source>
        <dbReference type="EMBL" id="OJJ83735.1"/>
    </source>
</evidence>
<keyword evidence="3" id="KW-1185">Reference proteome</keyword>
<dbReference type="VEuPathDB" id="FungiDB:ASPGLDRAFT_35760"/>
<proteinExistence type="predicted"/>
<keyword evidence="1" id="KW-0812">Transmembrane</keyword>
<organism evidence="2 3">
    <name type="scientific">Aspergillus glaucus CBS 516.65</name>
    <dbReference type="NCBI Taxonomy" id="1160497"/>
    <lineage>
        <taxon>Eukaryota</taxon>
        <taxon>Fungi</taxon>
        <taxon>Dikarya</taxon>
        <taxon>Ascomycota</taxon>
        <taxon>Pezizomycotina</taxon>
        <taxon>Eurotiomycetes</taxon>
        <taxon>Eurotiomycetidae</taxon>
        <taxon>Eurotiales</taxon>
        <taxon>Aspergillaceae</taxon>
        <taxon>Aspergillus</taxon>
        <taxon>Aspergillus subgen. Aspergillus</taxon>
    </lineage>
</organism>
<accession>A0A1L9VIN1</accession>
<evidence type="ECO:0000313" key="3">
    <source>
        <dbReference type="Proteomes" id="UP000184300"/>
    </source>
</evidence>
<dbReference type="STRING" id="1160497.A0A1L9VIN1"/>
<reference evidence="3" key="1">
    <citation type="journal article" date="2017" name="Genome Biol.">
        <title>Comparative genomics reveals high biological diversity and specific adaptations in the industrially and medically important fungal genus Aspergillus.</title>
        <authorList>
            <person name="de Vries R.P."/>
            <person name="Riley R."/>
            <person name="Wiebenga A."/>
            <person name="Aguilar-Osorio G."/>
            <person name="Amillis S."/>
            <person name="Uchima C.A."/>
            <person name="Anderluh G."/>
            <person name="Asadollahi M."/>
            <person name="Askin M."/>
            <person name="Barry K."/>
            <person name="Battaglia E."/>
            <person name="Bayram O."/>
            <person name="Benocci T."/>
            <person name="Braus-Stromeyer S.A."/>
            <person name="Caldana C."/>
            <person name="Canovas D."/>
            <person name="Cerqueira G.C."/>
            <person name="Chen F."/>
            <person name="Chen W."/>
            <person name="Choi C."/>
            <person name="Clum A."/>
            <person name="Dos Santos R.A."/>
            <person name="Damasio A.R."/>
            <person name="Diallinas G."/>
            <person name="Emri T."/>
            <person name="Fekete E."/>
            <person name="Flipphi M."/>
            <person name="Freyberg S."/>
            <person name="Gallo A."/>
            <person name="Gournas C."/>
            <person name="Habgood R."/>
            <person name="Hainaut M."/>
            <person name="Harispe M.L."/>
            <person name="Henrissat B."/>
            <person name="Hilden K.S."/>
            <person name="Hope R."/>
            <person name="Hossain A."/>
            <person name="Karabika E."/>
            <person name="Karaffa L."/>
            <person name="Karanyi Z."/>
            <person name="Krasevec N."/>
            <person name="Kuo A."/>
            <person name="Kusch H."/>
            <person name="LaButti K."/>
            <person name="Lagendijk E.L."/>
            <person name="Lapidus A."/>
            <person name="Levasseur A."/>
            <person name="Lindquist E."/>
            <person name="Lipzen A."/>
            <person name="Logrieco A.F."/>
            <person name="MacCabe A."/>
            <person name="Maekelae M.R."/>
            <person name="Malavazi I."/>
            <person name="Melin P."/>
            <person name="Meyer V."/>
            <person name="Mielnichuk N."/>
            <person name="Miskei M."/>
            <person name="Molnar A.P."/>
            <person name="Mule G."/>
            <person name="Ngan C.Y."/>
            <person name="Orejas M."/>
            <person name="Orosz E."/>
            <person name="Ouedraogo J.P."/>
            <person name="Overkamp K.M."/>
            <person name="Park H.-S."/>
            <person name="Perrone G."/>
            <person name="Piumi F."/>
            <person name="Punt P.J."/>
            <person name="Ram A.F."/>
            <person name="Ramon A."/>
            <person name="Rauscher S."/>
            <person name="Record E."/>
            <person name="Riano-Pachon D.M."/>
            <person name="Robert V."/>
            <person name="Roehrig J."/>
            <person name="Ruller R."/>
            <person name="Salamov A."/>
            <person name="Salih N.S."/>
            <person name="Samson R.A."/>
            <person name="Sandor E."/>
            <person name="Sanguinetti M."/>
            <person name="Schuetze T."/>
            <person name="Sepcic K."/>
            <person name="Shelest E."/>
            <person name="Sherlock G."/>
            <person name="Sophianopoulou V."/>
            <person name="Squina F.M."/>
            <person name="Sun H."/>
            <person name="Susca A."/>
            <person name="Todd R.B."/>
            <person name="Tsang A."/>
            <person name="Unkles S.E."/>
            <person name="van de Wiele N."/>
            <person name="van Rossen-Uffink D."/>
            <person name="Oliveira J.V."/>
            <person name="Vesth T.C."/>
            <person name="Visser J."/>
            <person name="Yu J.-H."/>
            <person name="Zhou M."/>
            <person name="Andersen M.R."/>
            <person name="Archer D.B."/>
            <person name="Baker S.E."/>
            <person name="Benoit I."/>
            <person name="Brakhage A.A."/>
            <person name="Braus G.H."/>
            <person name="Fischer R."/>
            <person name="Frisvad J.C."/>
            <person name="Goldman G.H."/>
            <person name="Houbraken J."/>
            <person name="Oakley B."/>
            <person name="Pocsi I."/>
            <person name="Scazzocchio C."/>
            <person name="Seiboth B."/>
            <person name="vanKuyk P.A."/>
            <person name="Wortman J."/>
            <person name="Dyer P.S."/>
            <person name="Grigoriev I.V."/>
        </authorList>
    </citation>
    <scope>NUCLEOTIDE SEQUENCE [LARGE SCALE GENOMIC DNA]</scope>
    <source>
        <strain evidence="3">CBS 516.65</strain>
    </source>
</reference>